<dbReference type="EMBL" id="JBBHLL010000156">
    <property type="protein sequence ID" value="KAK7812242.1"/>
    <property type="molecule type" value="Genomic_DNA"/>
</dbReference>
<dbReference type="Pfam" id="PF10630">
    <property type="entry name" value="DUF2476"/>
    <property type="match status" value="1"/>
</dbReference>
<feature type="region of interest" description="Disordered" evidence="2">
    <location>
        <begin position="211"/>
        <end position="248"/>
    </location>
</feature>
<name>A0AAW0IDA4_MYOGA</name>
<keyword evidence="4" id="KW-1185">Reference proteome</keyword>
<protein>
    <submittedName>
        <fullName evidence="3">Uncharacterized protein</fullName>
    </submittedName>
</protein>
<comment type="caution">
    <text evidence="3">The sequence shown here is derived from an EMBL/GenBank/DDBJ whole genome shotgun (WGS) entry which is preliminary data.</text>
</comment>
<organism evidence="3 4">
    <name type="scientific">Myodes glareolus</name>
    <name type="common">Bank vole</name>
    <name type="synonym">Clethrionomys glareolus</name>
    <dbReference type="NCBI Taxonomy" id="447135"/>
    <lineage>
        <taxon>Eukaryota</taxon>
        <taxon>Metazoa</taxon>
        <taxon>Chordata</taxon>
        <taxon>Craniata</taxon>
        <taxon>Vertebrata</taxon>
        <taxon>Euteleostomi</taxon>
        <taxon>Mammalia</taxon>
        <taxon>Eutheria</taxon>
        <taxon>Euarchontoglires</taxon>
        <taxon>Glires</taxon>
        <taxon>Rodentia</taxon>
        <taxon>Myomorpha</taxon>
        <taxon>Muroidea</taxon>
        <taxon>Cricetidae</taxon>
        <taxon>Arvicolinae</taxon>
        <taxon>Myodes</taxon>
    </lineage>
</organism>
<dbReference type="Proteomes" id="UP001488838">
    <property type="component" value="Unassembled WGS sequence"/>
</dbReference>
<proteinExistence type="inferred from homology"/>
<sequence length="248" mass="27683">MPRWGPQPEDPMPAKRRRLQEPACWLLAQPDLEAFSRPASEQLTSMVVIPTGCAMKLQLEGVDLLLEPEPTSVMQVSLPGHTIILVPEGLQASFQPEQPVFWPASMQEDAVLNMPQDHDVFAFHQGFNSPSLSYNQSFAQEDSQENFVISWMNAPTRMAPEILSPFMGVFSPLFQGQMPCPWSASCLPSAGRYAPWSLWSLKGSMLCPLPSSPLQPLPPSPPPSHQKQASQSRQKPPRPRCKAQRRLF</sequence>
<accession>A0AAW0IDA4</accession>
<dbReference type="InterPro" id="IPR018903">
    <property type="entry name" value="PRR23"/>
</dbReference>
<evidence type="ECO:0000256" key="1">
    <source>
        <dbReference type="ARBA" id="ARBA00009113"/>
    </source>
</evidence>
<comment type="similarity">
    <text evidence="1">Belongs to the PRR23 family.</text>
</comment>
<dbReference type="PANTHER" id="PTHR31813">
    <property type="entry name" value="PROLINE-RICH PROTEIN 23B"/>
    <property type="match status" value="1"/>
</dbReference>
<dbReference type="AlphaFoldDB" id="A0AAW0IDA4"/>
<evidence type="ECO:0000256" key="2">
    <source>
        <dbReference type="SAM" id="MobiDB-lite"/>
    </source>
</evidence>
<reference evidence="3 4" key="1">
    <citation type="journal article" date="2023" name="bioRxiv">
        <title>Conserved and derived expression patterns and positive selection on dental genes reveal complex evolutionary context of ever-growing rodent molars.</title>
        <authorList>
            <person name="Calamari Z.T."/>
            <person name="Song A."/>
            <person name="Cohen E."/>
            <person name="Akter M."/>
            <person name="Roy R.D."/>
            <person name="Hallikas O."/>
            <person name="Christensen M.M."/>
            <person name="Li P."/>
            <person name="Marangoni P."/>
            <person name="Jernvall J."/>
            <person name="Klein O.D."/>
        </authorList>
    </citation>
    <scope>NUCLEOTIDE SEQUENCE [LARGE SCALE GENOMIC DNA]</scope>
    <source>
        <strain evidence="3">V071</strain>
    </source>
</reference>
<dbReference type="PANTHER" id="PTHR31813:SF9">
    <property type="entry name" value="RIKEN CDNA 7420426K07 GENE"/>
    <property type="match status" value="1"/>
</dbReference>
<gene>
    <name evidence="3" type="ORF">U0070_011001</name>
</gene>
<feature type="compositionally biased region" description="Pro residues" evidence="2">
    <location>
        <begin position="211"/>
        <end position="224"/>
    </location>
</feature>
<evidence type="ECO:0000313" key="3">
    <source>
        <dbReference type="EMBL" id="KAK7812242.1"/>
    </source>
</evidence>
<evidence type="ECO:0000313" key="4">
    <source>
        <dbReference type="Proteomes" id="UP001488838"/>
    </source>
</evidence>
<feature type="compositionally biased region" description="Basic residues" evidence="2">
    <location>
        <begin position="235"/>
        <end position="248"/>
    </location>
</feature>